<name>A0A2H4SS93_CORMI</name>
<evidence type="ECO:0000256" key="1">
    <source>
        <dbReference type="SAM" id="SignalP"/>
    </source>
</evidence>
<dbReference type="OrthoDB" id="3485059at2759"/>
<protein>
    <submittedName>
        <fullName evidence="2">Cell wall galactomanno</fullName>
    </submittedName>
</protein>
<dbReference type="Pfam" id="PF12296">
    <property type="entry name" value="HsbA"/>
    <property type="match status" value="1"/>
</dbReference>
<keyword evidence="1" id="KW-0732">Signal</keyword>
<organism evidence="2 3">
    <name type="scientific">Cordyceps militaris</name>
    <name type="common">Caterpillar fungus</name>
    <name type="synonym">Clavaria militaris</name>
    <dbReference type="NCBI Taxonomy" id="73501"/>
    <lineage>
        <taxon>Eukaryota</taxon>
        <taxon>Fungi</taxon>
        <taxon>Dikarya</taxon>
        <taxon>Ascomycota</taxon>
        <taxon>Pezizomycotina</taxon>
        <taxon>Sordariomycetes</taxon>
        <taxon>Hypocreomycetidae</taxon>
        <taxon>Hypocreales</taxon>
        <taxon>Cordycipitaceae</taxon>
        <taxon>Cordyceps</taxon>
    </lineage>
</organism>
<reference evidence="2 3" key="1">
    <citation type="journal article" date="2017" name="BMC Genomics">
        <title>Chromosome level assembly and secondary metabolite potential of the parasitic fungus Cordyceps militaris.</title>
        <authorList>
            <person name="Kramer G.J."/>
            <person name="Nodwell J.R."/>
        </authorList>
    </citation>
    <scope>NUCLEOTIDE SEQUENCE [LARGE SCALE GENOMIC DNA]</scope>
    <source>
        <strain evidence="2 3">ATCC 34164</strain>
    </source>
</reference>
<evidence type="ECO:0000313" key="2">
    <source>
        <dbReference type="EMBL" id="ATY65963.1"/>
    </source>
</evidence>
<dbReference type="InterPro" id="IPR021054">
    <property type="entry name" value="Cell_wall_mannoprotein_1"/>
</dbReference>
<dbReference type="Proteomes" id="UP000323067">
    <property type="component" value="Chromosome iii"/>
</dbReference>
<gene>
    <name evidence="2" type="ORF">A9K55_001702</name>
</gene>
<dbReference type="Gene3D" id="1.20.1280.140">
    <property type="match status" value="1"/>
</dbReference>
<feature type="chain" id="PRO_5014128771" evidence="1">
    <location>
        <begin position="19"/>
        <end position="178"/>
    </location>
</feature>
<dbReference type="AlphaFoldDB" id="A0A2H4SS93"/>
<dbReference type="VEuPathDB" id="FungiDB:CCM_00407"/>
<proteinExistence type="predicted"/>
<sequence length="178" mass="19140">MLFLGLFSLLGLVAAANAADFQTVRDDIANISSILQTLDNNAKGIQPGSLGIARSLQLEVDSVRVHKLLLSTTKDTQAAAPFGDHSIDIGGDFLNLQPVINRVLATITNLEGTLRELRLVVLACVYQLRQDAHVLGNEVAGKLSADFQDVTQQVLTEIDDAFNTAIAAYGGKYMTEKN</sequence>
<evidence type="ECO:0000313" key="3">
    <source>
        <dbReference type="Proteomes" id="UP000323067"/>
    </source>
</evidence>
<feature type="signal peptide" evidence="1">
    <location>
        <begin position="1"/>
        <end position="18"/>
    </location>
</feature>
<accession>A0A2H4SS93</accession>
<dbReference type="EMBL" id="CP023326">
    <property type="protein sequence ID" value="ATY65963.1"/>
    <property type="molecule type" value="Genomic_DNA"/>
</dbReference>
<dbReference type="VEuPathDB" id="FungiDB:A9K55_001702"/>